<gene>
    <name evidence="1" type="ORF">OFLC_LOCUS1198</name>
</gene>
<evidence type="ECO:0000313" key="2">
    <source>
        <dbReference type="Proteomes" id="UP000267606"/>
    </source>
</evidence>
<evidence type="ECO:0000313" key="3">
    <source>
        <dbReference type="WBParaSite" id="OFLC_0000119701-mRNA-1"/>
    </source>
</evidence>
<dbReference type="WBParaSite" id="OFLC_0000119701-mRNA-1">
    <property type="protein sequence ID" value="OFLC_0000119701-mRNA-1"/>
    <property type="gene ID" value="OFLC_0000119701"/>
</dbReference>
<organism evidence="3">
    <name type="scientific">Onchocerca flexuosa</name>
    <dbReference type="NCBI Taxonomy" id="387005"/>
    <lineage>
        <taxon>Eukaryota</taxon>
        <taxon>Metazoa</taxon>
        <taxon>Ecdysozoa</taxon>
        <taxon>Nematoda</taxon>
        <taxon>Chromadorea</taxon>
        <taxon>Rhabditida</taxon>
        <taxon>Spirurina</taxon>
        <taxon>Spiruromorpha</taxon>
        <taxon>Filarioidea</taxon>
        <taxon>Onchocercidae</taxon>
        <taxon>Onchocerca</taxon>
    </lineage>
</organism>
<reference evidence="3" key="1">
    <citation type="submission" date="2016-06" db="UniProtKB">
        <authorList>
            <consortium name="WormBaseParasite"/>
        </authorList>
    </citation>
    <scope>IDENTIFICATION</scope>
</reference>
<keyword evidence="2" id="KW-1185">Reference proteome</keyword>
<sequence length="84" mass="9623">MFDGLPNLLIKYLKSVPAAATAEPSIHAYISSNGKRSATIRLQQLQSISPSYRTGPGSNNERCSIFMRFYQPTFFFCFLFFFRQ</sequence>
<dbReference type="AlphaFoldDB" id="A0A183H138"/>
<reference evidence="1 2" key="2">
    <citation type="submission" date="2018-11" db="EMBL/GenBank/DDBJ databases">
        <authorList>
            <consortium name="Pathogen Informatics"/>
        </authorList>
    </citation>
    <scope>NUCLEOTIDE SEQUENCE [LARGE SCALE GENOMIC DNA]</scope>
</reference>
<protein>
    <submittedName>
        <fullName evidence="1 3">Uncharacterized protein</fullName>
    </submittedName>
</protein>
<proteinExistence type="predicted"/>
<dbReference type="EMBL" id="UZAJ01000529">
    <property type="protein sequence ID" value="VDO28631.1"/>
    <property type="molecule type" value="Genomic_DNA"/>
</dbReference>
<dbReference type="Proteomes" id="UP000267606">
    <property type="component" value="Unassembled WGS sequence"/>
</dbReference>
<evidence type="ECO:0000313" key="1">
    <source>
        <dbReference type="EMBL" id="VDO28631.1"/>
    </source>
</evidence>
<accession>A0A183H138</accession>
<name>A0A183H138_9BILA</name>